<dbReference type="PANTHER" id="PTHR38357">
    <property type="entry name" value="EXPRESSED PROTEIN"/>
    <property type="match status" value="1"/>
</dbReference>
<evidence type="ECO:0000313" key="3">
    <source>
        <dbReference type="Proteomes" id="UP000245207"/>
    </source>
</evidence>
<dbReference type="Proteomes" id="UP000245207">
    <property type="component" value="Unassembled WGS sequence"/>
</dbReference>
<reference evidence="2 3" key="1">
    <citation type="journal article" date="2018" name="Mol. Plant">
        <title>The genome of Artemisia annua provides insight into the evolution of Asteraceae family and artemisinin biosynthesis.</title>
        <authorList>
            <person name="Shen Q."/>
            <person name="Zhang L."/>
            <person name="Liao Z."/>
            <person name="Wang S."/>
            <person name="Yan T."/>
            <person name="Shi P."/>
            <person name="Liu M."/>
            <person name="Fu X."/>
            <person name="Pan Q."/>
            <person name="Wang Y."/>
            <person name="Lv Z."/>
            <person name="Lu X."/>
            <person name="Zhang F."/>
            <person name="Jiang W."/>
            <person name="Ma Y."/>
            <person name="Chen M."/>
            <person name="Hao X."/>
            <person name="Li L."/>
            <person name="Tang Y."/>
            <person name="Lv G."/>
            <person name="Zhou Y."/>
            <person name="Sun X."/>
            <person name="Brodelius P.E."/>
            <person name="Rose J.K.C."/>
            <person name="Tang K."/>
        </authorList>
    </citation>
    <scope>NUCLEOTIDE SEQUENCE [LARGE SCALE GENOMIC DNA]</scope>
    <source>
        <strain evidence="3">cv. Huhao1</strain>
        <tissue evidence="2">Leaf</tissue>
    </source>
</reference>
<sequence length="154" mass="17476">MLGMLPSDYLKWMSTNPLMNTKGDFDKWGKLAKDVLEDEVYADRIQWELAEKLLTGDQPSSGSSSGYGVAQQLEEIGKKFGWDYNDKSGAWSKLDFRLLGTSKGARLPRVKQPIQLMGNNQLQQEEETNEIAKDEEKPARFPGRQSLINKLNYS</sequence>
<evidence type="ECO:0000256" key="1">
    <source>
        <dbReference type="SAM" id="MobiDB-lite"/>
    </source>
</evidence>
<feature type="region of interest" description="Disordered" evidence="1">
    <location>
        <begin position="116"/>
        <end position="154"/>
    </location>
</feature>
<dbReference type="GO" id="GO:0009536">
    <property type="term" value="C:plastid"/>
    <property type="evidence" value="ECO:0007669"/>
    <property type="project" value="TreeGrafter"/>
</dbReference>
<accession>A0A2U1LS67</accession>
<evidence type="ECO:0000313" key="2">
    <source>
        <dbReference type="EMBL" id="PWA51829.1"/>
    </source>
</evidence>
<proteinExistence type="predicted"/>
<dbReference type="STRING" id="35608.A0A2U1LS67"/>
<dbReference type="OrthoDB" id="1897217at2759"/>
<keyword evidence="3" id="KW-1185">Reference proteome</keyword>
<dbReference type="PANTHER" id="PTHR38357:SF1">
    <property type="entry name" value="EXPRESSED PROTEIN"/>
    <property type="match status" value="1"/>
</dbReference>
<feature type="compositionally biased region" description="Basic and acidic residues" evidence="1">
    <location>
        <begin position="130"/>
        <end position="139"/>
    </location>
</feature>
<gene>
    <name evidence="2" type="ORF">CTI12_AA460570</name>
</gene>
<comment type="caution">
    <text evidence="2">The sequence shown here is derived from an EMBL/GenBank/DDBJ whole genome shotgun (WGS) entry which is preliminary data.</text>
</comment>
<dbReference type="EMBL" id="PKPP01008014">
    <property type="protein sequence ID" value="PWA51829.1"/>
    <property type="molecule type" value="Genomic_DNA"/>
</dbReference>
<protein>
    <submittedName>
        <fullName evidence="2">Uncharacterized protein</fullName>
    </submittedName>
</protein>
<organism evidence="2 3">
    <name type="scientific">Artemisia annua</name>
    <name type="common">Sweet wormwood</name>
    <dbReference type="NCBI Taxonomy" id="35608"/>
    <lineage>
        <taxon>Eukaryota</taxon>
        <taxon>Viridiplantae</taxon>
        <taxon>Streptophyta</taxon>
        <taxon>Embryophyta</taxon>
        <taxon>Tracheophyta</taxon>
        <taxon>Spermatophyta</taxon>
        <taxon>Magnoliopsida</taxon>
        <taxon>eudicotyledons</taxon>
        <taxon>Gunneridae</taxon>
        <taxon>Pentapetalae</taxon>
        <taxon>asterids</taxon>
        <taxon>campanulids</taxon>
        <taxon>Asterales</taxon>
        <taxon>Asteraceae</taxon>
        <taxon>Asteroideae</taxon>
        <taxon>Anthemideae</taxon>
        <taxon>Artemisiinae</taxon>
        <taxon>Artemisia</taxon>
    </lineage>
</organism>
<dbReference type="AlphaFoldDB" id="A0A2U1LS67"/>
<name>A0A2U1LS67_ARTAN</name>